<feature type="transmembrane region" description="Helical" evidence="1">
    <location>
        <begin position="6"/>
        <end position="24"/>
    </location>
</feature>
<evidence type="ECO:0000256" key="1">
    <source>
        <dbReference type="SAM" id="Phobius"/>
    </source>
</evidence>
<keyword evidence="3" id="KW-1185">Reference proteome</keyword>
<keyword evidence="1" id="KW-0472">Membrane</keyword>
<gene>
    <name evidence="2" type="ORF">ERX46_06115</name>
</gene>
<dbReference type="EMBL" id="SETE01000002">
    <property type="protein sequence ID" value="RYM34945.1"/>
    <property type="molecule type" value="Genomic_DNA"/>
</dbReference>
<reference evidence="2 3" key="1">
    <citation type="submission" date="2019-02" db="EMBL/GenBank/DDBJ databases">
        <title>Genome sequence of the sea-ice species Brumimicrobium glaciale.</title>
        <authorList>
            <person name="Bowman J.P."/>
        </authorList>
    </citation>
    <scope>NUCLEOTIDE SEQUENCE [LARGE SCALE GENOMIC DNA]</scope>
    <source>
        <strain evidence="2 3">IC156</strain>
    </source>
</reference>
<dbReference type="RefSeq" id="WP_130092953.1">
    <property type="nucleotide sequence ID" value="NZ_SETE01000002.1"/>
</dbReference>
<organism evidence="2 3">
    <name type="scientific">Brumimicrobium glaciale</name>
    <dbReference type="NCBI Taxonomy" id="200475"/>
    <lineage>
        <taxon>Bacteria</taxon>
        <taxon>Pseudomonadati</taxon>
        <taxon>Bacteroidota</taxon>
        <taxon>Flavobacteriia</taxon>
        <taxon>Flavobacteriales</taxon>
        <taxon>Crocinitomicaceae</taxon>
        <taxon>Brumimicrobium</taxon>
    </lineage>
</organism>
<evidence type="ECO:0000313" key="3">
    <source>
        <dbReference type="Proteomes" id="UP000293952"/>
    </source>
</evidence>
<dbReference type="OrthoDB" id="1524706at2"/>
<sequence length="177" mass="20193">METGNILIGVISIIAIVLPFIIMYRKSKSTERGLIKNLKEYANKNGFQLDKWESVGNLALGIDNVNQLAYFVEVDGVSYETRHIALSEISICKVDREVRDVDYHGERDKVTHSLNICFYPKNKRDEIICFRLFDEDNNRMLSGEIQLANDWVSNYNEVINSTNASSTVVFEHKIAVG</sequence>
<proteinExistence type="predicted"/>
<keyword evidence="1" id="KW-1133">Transmembrane helix</keyword>
<accession>A0A4Q4KNG8</accession>
<evidence type="ECO:0000313" key="2">
    <source>
        <dbReference type="EMBL" id="RYM34945.1"/>
    </source>
</evidence>
<name>A0A4Q4KNG8_9FLAO</name>
<comment type="caution">
    <text evidence="2">The sequence shown here is derived from an EMBL/GenBank/DDBJ whole genome shotgun (WGS) entry which is preliminary data.</text>
</comment>
<dbReference type="Proteomes" id="UP000293952">
    <property type="component" value="Unassembled WGS sequence"/>
</dbReference>
<keyword evidence="1" id="KW-0812">Transmembrane</keyword>
<dbReference type="AlphaFoldDB" id="A0A4Q4KNG8"/>
<protein>
    <submittedName>
        <fullName evidence="2">Uncharacterized protein</fullName>
    </submittedName>
</protein>